<name>A0A1F6W145_9BACT</name>
<comment type="caution">
    <text evidence="4">The sequence shown here is derived from an EMBL/GenBank/DDBJ whole genome shotgun (WGS) entry which is preliminary data.</text>
</comment>
<evidence type="ECO:0000313" key="4">
    <source>
        <dbReference type="EMBL" id="OGI75638.1"/>
    </source>
</evidence>
<dbReference type="InterPro" id="IPR001789">
    <property type="entry name" value="Sig_transdc_resp-reg_receiver"/>
</dbReference>
<dbReference type="Gene3D" id="3.40.50.2300">
    <property type="match status" value="1"/>
</dbReference>
<proteinExistence type="predicted"/>
<evidence type="ECO:0000256" key="1">
    <source>
        <dbReference type="ARBA" id="ARBA00022553"/>
    </source>
</evidence>
<protein>
    <recommendedName>
        <fullName evidence="3">Response regulatory domain-containing protein</fullName>
    </recommendedName>
</protein>
<organism evidence="4 5">
    <name type="scientific">Candidatus Nomurabacteria bacterium RIFCSPHIGHO2_02_FULL_42_19</name>
    <dbReference type="NCBI Taxonomy" id="1801756"/>
    <lineage>
        <taxon>Bacteria</taxon>
        <taxon>Candidatus Nomuraibacteriota</taxon>
    </lineage>
</organism>
<dbReference type="PANTHER" id="PTHR44591:SF3">
    <property type="entry name" value="RESPONSE REGULATORY DOMAIN-CONTAINING PROTEIN"/>
    <property type="match status" value="1"/>
</dbReference>
<dbReference type="InterPro" id="IPR011006">
    <property type="entry name" value="CheY-like_superfamily"/>
</dbReference>
<evidence type="ECO:0000259" key="3">
    <source>
        <dbReference type="PROSITE" id="PS50110"/>
    </source>
</evidence>
<dbReference type="EMBL" id="MFUG01000016">
    <property type="protein sequence ID" value="OGI75638.1"/>
    <property type="molecule type" value="Genomic_DNA"/>
</dbReference>
<dbReference type="Proteomes" id="UP000179275">
    <property type="component" value="Unassembled WGS sequence"/>
</dbReference>
<feature type="domain" description="Response regulatory" evidence="3">
    <location>
        <begin position="4"/>
        <end position="120"/>
    </location>
</feature>
<accession>A0A1F6W145</accession>
<keyword evidence="1" id="KW-0597">Phosphoprotein</keyword>
<comment type="caution">
    <text evidence="2">Lacks conserved residue(s) required for the propagation of feature annotation.</text>
</comment>
<dbReference type="SUPFAM" id="SSF52172">
    <property type="entry name" value="CheY-like"/>
    <property type="match status" value="1"/>
</dbReference>
<dbReference type="InterPro" id="IPR050595">
    <property type="entry name" value="Bact_response_regulator"/>
</dbReference>
<dbReference type="PANTHER" id="PTHR44591">
    <property type="entry name" value="STRESS RESPONSE REGULATOR PROTEIN 1"/>
    <property type="match status" value="1"/>
</dbReference>
<dbReference type="PROSITE" id="PS50110">
    <property type="entry name" value="RESPONSE_REGULATORY"/>
    <property type="match status" value="1"/>
</dbReference>
<dbReference type="Pfam" id="PF00072">
    <property type="entry name" value="Response_reg"/>
    <property type="match status" value="1"/>
</dbReference>
<reference evidence="4 5" key="1">
    <citation type="journal article" date="2016" name="Nat. Commun.">
        <title>Thousands of microbial genomes shed light on interconnected biogeochemical processes in an aquifer system.</title>
        <authorList>
            <person name="Anantharaman K."/>
            <person name="Brown C.T."/>
            <person name="Hug L.A."/>
            <person name="Sharon I."/>
            <person name="Castelle C.J."/>
            <person name="Probst A.J."/>
            <person name="Thomas B.C."/>
            <person name="Singh A."/>
            <person name="Wilkins M.J."/>
            <person name="Karaoz U."/>
            <person name="Brodie E.L."/>
            <person name="Williams K.H."/>
            <person name="Hubbard S.S."/>
            <person name="Banfield J.F."/>
        </authorList>
    </citation>
    <scope>NUCLEOTIDE SEQUENCE [LARGE SCALE GENOMIC DNA]</scope>
</reference>
<dbReference type="STRING" id="1801756.A3C67_02480"/>
<gene>
    <name evidence="4" type="ORF">A3C67_02480</name>
</gene>
<sequence length="194" mass="21797">MPYTVLIVEDNPAERERYKVVFESHGFNILQAEDGAKGLAMAIQQKPDIIQTGIIMPNMGGFDMVRELKKNPVTSKIPVIIMSHLGKDEDRTQAQELGIKDFFVAGFVTPNELNKTILLRLEGDKTMKKYLLDINLSVPDAQNLIKDFNFSSNLTCEKHPGEKKVLQLIPEADKMGKFQAKIVCPQETQHGTAR</sequence>
<dbReference type="SMART" id="SM00448">
    <property type="entry name" value="REC"/>
    <property type="match status" value="1"/>
</dbReference>
<dbReference type="GO" id="GO:0000160">
    <property type="term" value="P:phosphorelay signal transduction system"/>
    <property type="evidence" value="ECO:0007669"/>
    <property type="project" value="InterPro"/>
</dbReference>
<evidence type="ECO:0000256" key="2">
    <source>
        <dbReference type="PROSITE-ProRule" id="PRU00169"/>
    </source>
</evidence>
<evidence type="ECO:0000313" key="5">
    <source>
        <dbReference type="Proteomes" id="UP000179275"/>
    </source>
</evidence>
<dbReference type="AlphaFoldDB" id="A0A1F6W145"/>